<keyword evidence="3" id="KW-0067">ATP-binding</keyword>
<dbReference type="SUPFAM" id="SSF56059">
    <property type="entry name" value="Glutathione synthetase ATP-binding domain-like"/>
    <property type="match status" value="1"/>
</dbReference>
<protein>
    <recommendedName>
        <fullName evidence="4">Carbamoyl phosphate synthase ATP-binding domain-containing protein</fullName>
    </recommendedName>
</protein>
<keyword evidence="1" id="KW-0436">Ligase</keyword>
<organism evidence="5 6">
    <name type="scientific">Vigna mungo</name>
    <name type="common">Black gram</name>
    <name type="synonym">Phaseolus mungo</name>
    <dbReference type="NCBI Taxonomy" id="3915"/>
    <lineage>
        <taxon>Eukaryota</taxon>
        <taxon>Viridiplantae</taxon>
        <taxon>Streptophyta</taxon>
        <taxon>Embryophyta</taxon>
        <taxon>Tracheophyta</taxon>
        <taxon>Spermatophyta</taxon>
        <taxon>Magnoliopsida</taxon>
        <taxon>eudicotyledons</taxon>
        <taxon>Gunneridae</taxon>
        <taxon>Pentapetalae</taxon>
        <taxon>rosids</taxon>
        <taxon>fabids</taxon>
        <taxon>Fabales</taxon>
        <taxon>Fabaceae</taxon>
        <taxon>Papilionoideae</taxon>
        <taxon>50 kb inversion clade</taxon>
        <taxon>NPAAA clade</taxon>
        <taxon>indigoferoid/millettioid clade</taxon>
        <taxon>Phaseoleae</taxon>
        <taxon>Vigna</taxon>
    </lineage>
</organism>
<dbReference type="AlphaFoldDB" id="A0AAQ3RR76"/>
<evidence type="ECO:0000313" key="5">
    <source>
        <dbReference type="EMBL" id="WVZ01564.1"/>
    </source>
</evidence>
<dbReference type="Gene3D" id="3.30.470.20">
    <property type="entry name" value="ATP-grasp fold, B domain"/>
    <property type="match status" value="1"/>
</dbReference>
<dbReference type="Proteomes" id="UP001374535">
    <property type="component" value="Chromosome 8"/>
</dbReference>
<dbReference type="PROSITE" id="PS00867">
    <property type="entry name" value="CPSASE_2"/>
    <property type="match status" value="1"/>
</dbReference>
<keyword evidence="6" id="KW-1185">Reference proteome</keyword>
<dbReference type="EMBL" id="CP144693">
    <property type="protein sequence ID" value="WVZ01564.1"/>
    <property type="molecule type" value="Genomic_DNA"/>
</dbReference>
<dbReference type="GO" id="GO:0004088">
    <property type="term" value="F:carbamoyl-phosphate synthase (glutamine-hydrolyzing) activity"/>
    <property type="evidence" value="ECO:0007669"/>
    <property type="project" value="TreeGrafter"/>
</dbReference>
<dbReference type="PANTHER" id="PTHR11405:SF53">
    <property type="entry name" value="CARBAMOYL-PHOSPHATE SYNTHASE [AMMONIA], MITOCHONDRIAL"/>
    <property type="match status" value="1"/>
</dbReference>
<evidence type="ECO:0000256" key="1">
    <source>
        <dbReference type="ARBA" id="ARBA00022598"/>
    </source>
</evidence>
<dbReference type="GO" id="GO:0005737">
    <property type="term" value="C:cytoplasm"/>
    <property type="evidence" value="ECO:0007669"/>
    <property type="project" value="TreeGrafter"/>
</dbReference>
<evidence type="ECO:0000313" key="6">
    <source>
        <dbReference type="Proteomes" id="UP001374535"/>
    </source>
</evidence>
<proteinExistence type="predicted"/>
<name>A0AAQ3RR76_VIGMU</name>
<evidence type="ECO:0000256" key="3">
    <source>
        <dbReference type="ARBA" id="ARBA00022840"/>
    </source>
</evidence>
<dbReference type="InterPro" id="IPR005479">
    <property type="entry name" value="CPAse_ATP-bd"/>
</dbReference>
<dbReference type="GO" id="GO:0005524">
    <property type="term" value="F:ATP binding"/>
    <property type="evidence" value="ECO:0007669"/>
    <property type="project" value="UniProtKB-KW"/>
</dbReference>
<dbReference type="PANTHER" id="PTHR11405">
    <property type="entry name" value="CARBAMOYLTRANSFERASE FAMILY MEMBER"/>
    <property type="match status" value="1"/>
</dbReference>
<feature type="domain" description="Carbamoyl phosphate synthase ATP-binding" evidence="4">
    <location>
        <begin position="62"/>
        <end position="69"/>
    </location>
</feature>
<evidence type="ECO:0000256" key="2">
    <source>
        <dbReference type="ARBA" id="ARBA00022741"/>
    </source>
</evidence>
<keyword evidence="2" id="KW-0547">Nucleotide-binding</keyword>
<accession>A0AAQ3RR76</accession>
<evidence type="ECO:0000259" key="4">
    <source>
        <dbReference type="PROSITE" id="PS00867"/>
    </source>
</evidence>
<gene>
    <name evidence="5" type="ORF">V8G54_027633</name>
</gene>
<reference evidence="5 6" key="1">
    <citation type="journal article" date="2023" name="Life. Sci Alliance">
        <title>Evolutionary insights into 3D genome organization and epigenetic landscape of Vigna mungo.</title>
        <authorList>
            <person name="Junaid A."/>
            <person name="Singh B."/>
            <person name="Bhatia S."/>
        </authorList>
    </citation>
    <scope>NUCLEOTIDE SEQUENCE [LARGE SCALE GENOMIC DNA]</scope>
    <source>
        <strain evidence="5">Urdbean</strain>
    </source>
</reference>
<dbReference type="GO" id="GO:0006541">
    <property type="term" value="P:glutamine metabolic process"/>
    <property type="evidence" value="ECO:0007669"/>
    <property type="project" value="TreeGrafter"/>
</dbReference>
<sequence>MEHIEEVGIHSSDYACSIATKIIPSTCLETIRLCTVHLAKQLYVDELMNCQYAITPSMDVFLLEANPRASCTVPVPFVSKVINHPLAKYVSLMMFGKTFYDLQFTKKVIPKYV</sequence>